<dbReference type="GO" id="GO:0003964">
    <property type="term" value="F:RNA-directed DNA polymerase activity"/>
    <property type="evidence" value="ECO:0007669"/>
    <property type="project" value="UniProtKB-KW"/>
</dbReference>
<dbReference type="GO" id="GO:0006508">
    <property type="term" value="P:proteolysis"/>
    <property type="evidence" value="ECO:0007669"/>
    <property type="project" value="UniProtKB-KW"/>
</dbReference>
<dbReference type="PANTHER" id="PTHR33064">
    <property type="entry name" value="POL PROTEIN"/>
    <property type="match status" value="1"/>
</dbReference>
<evidence type="ECO:0000313" key="11">
    <source>
        <dbReference type="EMBL" id="OWZ08929.1"/>
    </source>
</evidence>
<keyword evidence="12" id="KW-1185">Reference proteome</keyword>
<dbReference type="InterPro" id="IPR051320">
    <property type="entry name" value="Viral_Replic_Matur_Polypro"/>
</dbReference>
<gene>
    <name evidence="11" type="ORF">PHMEG_00018456</name>
</gene>
<dbReference type="InterPro" id="IPR043502">
    <property type="entry name" value="DNA/RNA_pol_sf"/>
</dbReference>
<keyword evidence="6" id="KW-0255">Endonuclease</keyword>
<dbReference type="Proteomes" id="UP000198211">
    <property type="component" value="Unassembled WGS sequence"/>
</dbReference>
<keyword evidence="5" id="KW-0064">Aspartyl protease</keyword>
<dbReference type="AlphaFoldDB" id="A0A225VVB6"/>
<keyword evidence="1" id="KW-0645">Protease</keyword>
<name>A0A225VVB6_9STRA</name>
<evidence type="ECO:0000259" key="10">
    <source>
        <dbReference type="Pfam" id="PF17917"/>
    </source>
</evidence>
<evidence type="ECO:0000256" key="4">
    <source>
        <dbReference type="ARBA" id="ARBA00022722"/>
    </source>
</evidence>
<comment type="caution">
    <text evidence="11">The sequence shown here is derived from an EMBL/GenBank/DDBJ whole genome shotgun (WGS) entry which is preliminary data.</text>
</comment>
<evidence type="ECO:0000256" key="9">
    <source>
        <dbReference type="SAM" id="MobiDB-lite"/>
    </source>
</evidence>
<evidence type="ECO:0000256" key="5">
    <source>
        <dbReference type="ARBA" id="ARBA00022750"/>
    </source>
</evidence>
<dbReference type="GO" id="GO:0004519">
    <property type="term" value="F:endonuclease activity"/>
    <property type="evidence" value="ECO:0007669"/>
    <property type="project" value="UniProtKB-KW"/>
</dbReference>
<protein>
    <recommendedName>
        <fullName evidence="10">Reverse transcriptase RNase H-like domain-containing protein</fullName>
    </recommendedName>
</protein>
<dbReference type="InterPro" id="IPR041373">
    <property type="entry name" value="RT_RNaseH"/>
</dbReference>
<keyword evidence="2" id="KW-0808">Transferase</keyword>
<feature type="region of interest" description="Disordered" evidence="9">
    <location>
        <begin position="335"/>
        <end position="355"/>
    </location>
</feature>
<evidence type="ECO:0000313" key="12">
    <source>
        <dbReference type="Proteomes" id="UP000198211"/>
    </source>
</evidence>
<dbReference type="EMBL" id="NBNE01002974">
    <property type="protein sequence ID" value="OWZ08929.1"/>
    <property type="molecule type" value="Genomic_DNA"/>
</dbReference>
<accession>A0A225VVB6</accession>
<dbReference type="PANTHER" id="PTHR33064:SF37">
    <property type="entry name" value="RIBONUCLEASE H"/>
    <property type="match status" value="1"/>
</dbReference>
<evidence type="ECO:0000256" key="3">
    <source>
        <dbReference type="ARBA" id="ARBA00022695"/>
    </source>
</evidence>
<evidence type="ECO:0000256" key="7">
    <source>
        <dbReference type="ARBA" id="ARBA00022801"/>
    </source>
</evidence>
<evidence type="ECO:0000256" key="6">
    <source>
        <dbReference type="ARBA" id="ARBA00022759"/>
    </source>
</evidence>
<keyword evidence="3" id="KW-0548">Nucleotidyltransferase</keyword>
<dbReference type="GO" id="GO:0004190">
    <property type="term" value="F:aspartic-type endopeptidase activity"/>
    <property type="evidence" value="ECO:0007669"/>
    <property type="project" value="UniProtKB-KW"/>
</dbReference>
<dbReference type="SUPFAM" id="SSF56672">
    <property type="entry name" value="DNA/RNA polymerases"/>
    <property type="match status" value="1"/>
</dbReference>
<keyword evidence="8" id="KW-0695">RNA-directed DNA polymerase</keyword>
<evidence type="ECO:0000256" key="1">
    <source>
        <dbReference type="ARBA" id="ARBA00022670"/>
    </source>
</evidence>
<feature type="domain" description="Reverse transcriptase RNase H-like" evidence="10">
    <location>
        <begin position="2"/>
        <end position="74"/>
    </location>
</feature>
<dbReference type="OrthoDB" id="118948at2759"/>
<keyword evidence="4" id="KW-0540">Nuclease</keyword>
<keyword evidence="7" id="KW-0378">Hydrolase</keyword>
<evidence type="ECO:0000256" key="2">
    <source>
        <dbReference type="ARBA" id="ARBA00022679"/>
    </source>
</evidence>
<evidence type="ECO:0000256" key="8">
    <source>
        <dbReference type="ARBA" id="ARBA00022918"/>
    </source>
</evidence>
<organism evidence="11 12">
    <name type="scientific">Phytophthora megakarya</name>
    <dbReference type="NCBI Taxonomy" id="4795"/>
    <lineage>
        <taxon>Eukaryota</taxon>
        <taxon>Sar</taxon>
        <taxon>Stramenopiles</taxon>
        <taxon>Oomycota</taxon>
        <taxon>Peronosporomycetes</taxon>
        <taxon>Peronosporales</taxon>
        <taxon>Peronosporaceae</taxon>
        <taxon>Phytophthora</taxon>
    </lineage>
</organism>
<reference evidence="12" key="1">
    <citation type="submission" date="2017-03" db="EMBL/GenBank/DDBJ databases">
        <title>Phytopthora megakarya and P. palmivora, two closely related causual agents of cacao black pod achieved similar genome size and gene model numbers by different mechanisms.</title>
        <authorList>
            <person name="Ali S."/>
            <person name="Shao J."/>
            <person name="Larry D.J."/>
            <person name="Kronmiller B."/>
            <person name="Shen D."/>
            <person name="Strem M.D."/>
            <person name="Melnick R.L."/>
            <person name="Guiltinan M.J."/>
            <person name="Tyler B.M."/>
            <person name="Meinhardt L.W."/>
            <person name="Bailey B.A."/>
        </authorList>
    </citation>
    <scope>NUCLEOTIDE SEQUENCE [LARGE SCALE GENOMIC DNA]</scope>
    <source>
        <strain evidence="12">zdho120</strain>
    </source>
</reference>
<proteinExistence type="predicted"/>
<dbReference type="Pfam" id="PF17917">
    <property type="entry name" value="RT_RNaseH"/>
    <property type="match status" value="1"/>
</dbReference>
<sequence>MHPVRFRGRVLKEAEMDYHPAEKEVLALLLLLKTCYTQLAGRTIHVYTRFSTLKWIHTSNSLFGRTTQSAVMLSPWHLVVNRVKEKDCAFAQLLQAGLTSFVDLEDSLATVTPPTKGSPTVRIDPQLLYARLPRSHGGFVVSFDGPAKTEKYGGYGSCSWIVWQLPDWTITTAASAYLEAITVNMAEYSGMNNGVQAALDIGAADLVIVVKYLHAVREYNASTDSLATEALENKASSVISTEPRLAELRSLNRIQEVIYAPITESSVDEPSVSIAQSQVQTRHLRHVKPSQRSGTVPEPRRKIFFDFVREDQRVIGDLTVTTRLQTKSKPKRVRFADETSVTDEEDATQREEADGVPTEDLFMKLRNVVINAFNAVLAATTEEPCVFKNARIFS</sequence>